<dbReference type="OrthoDB" id="3538546at2"/>
<evidence type="ECO:0000313" key="1">
    <source>
        <dbReference type="EMBL" id="SIS09622.1"/>
    </source>
</evidence>
<organism evidence="1 2">
    <name type="scientific">Microbispora rosea</name>
    <dbReference type="NCBI Taxonomy" id="58117"/>
    <lineage>
        <taxon>Bacteria</taxon>
        <taxon>Bacillati</taxon>
        <taxon>Actinomycetota</taxon>
        <taxon>Actinomycetes</taxon>
        <taxon>Streptosporangiales</taxon>
        <taxon>Streptosporangiaceae</taxon>
        <taxon>Microbispora</taxon>
    </lineage>
</organism>
<dbReference type="RefSeq" id="WP_076440189.1">
    <property type="nucleotide sequence ID" value="NZ_FTNI01000027.1"/>
</dbReference>
<protein>
    <submittedName>
        <fullName evidence="1">Uncharacterized protein</fullName>
    </submittedName>
</protein>
<sequence length="78" mass="8266">MGVVGRDEVRALLESPSPDATLVLVGGRCEVVPESRAEGLVIASRRDLESRLGDGPVDDRRLGELADQLDVVARDLGA</sequence>
<keyword evidence="2" id="KW-1185">Reference proteome</keyword>
<proteinExistence type="predicted"/>
<dbReference type="STRING" id="58117.SAMN05421833_12737"/>
<accession>A0A1N7GAR1</accession>
<gene>
    <name evidence="1" type="ORF">SAMN05421833_12737</name>
</gene>
<evidence type="ECO:0000313" key="2">
    <source>
        <dbReference type="Proteomes" id="UP000186096"/>
    </source>
</evidence>
<dbReference type="AlphaFoldDB" id="A0A1N7GAR1"/>
<name>A0A1N7GAR1_9ACTN</name>
<dbReference type="Proteomes" id="UP000186096">
    <property type="component" value="Unassembled WGS sequence"/>
</dbReference>
<dbReference type="EMBL" id="FTNI01000027">
    <property type="protein sequence ID" value="SIS09622.1"/>
    <property type="molecule type" value="Genomic_DNA"/>
</dbReference>
<reference evidence="2" key="1">
    <citation type="submission" date="2017-01" db="EMBL/GenBank/DDBJ databases">
        <authorList>
            <person name="Varghese N."/>
            <person name="Submissions S."/>
        </authorList>
    </citation>
    <scope>NUCLEOTIDE SEQUENCE [LARGE SCALE GENOMIC DNA]</scope>
    <source>
        <strain evidence="2">ATCC 12950</strain>
    </source>
</reference>